<protein>
    <recommendedName>
        <fullName evidence="3">Winged helix DNA-binding domain-containing protein</fullName>
    </recommendedName>
</protein>
<dbReference type="RefSeq" id="WP_013132339.1">
    <property type="nucleotide sequence ID" value="NC_014165.1"/>
</dbReference>
<reference evidence="1 2" key="1">
    <citation type="submission" date="2010-01" db="EMBL/GenBank/DDBJ databases">
        <title>The complete genome of Thermobispora bispora DSM 43833.</title>
        <authorList>
            <consortium name="US DOE Joint Genome Institute (JGI-PGF)"/>
            <person name="Lucas S."/>
            <person name="Copeland A."/>
            <person name="Lapidus A."/>
            <person name="Glavina del Rio T."/>
            <person name="Dalin E."/>
            <person name="Tice H."/>
            <person name="Bruce D."/>
            <person name="Goodwin L."/>
            <person name="Pitluck S."/>
            <person name="Kyrpides N."/>
            <person name="Mavromatis K."/>
            <person name="Ivanova N."/>
            <person name="Mikhailova N."/>
            <person name="Chertkov O."/>
            <person name="Brettin T."/>
            <person name="Detter J.C."/>
            <person name="Han C."/>
            <person name="Larimer F."/>
            <person name="Land M."/>
            <person name="Hauser L."/>
            <person name="Markowitz V."/>
            <person name="Cheng J.-F."/>
            <person name="Hugenholtz P."/>
            <person name="Woyke T."/>
            <person name="Wu D."/>
            <person name="Jando M."/>
            <person name="Schneider S."/>
            <person name="Klenk H.-P."/>
            <person name="Eisen J.A."/>
        </authorList>
    </citation>
    <scope>NUCLEOTIDE SEQUENCE [LARGE SCALE GENOMIC DNA]</scope>
    <source>
        <strain evidence="2">ATCC 19993 / DSM 43833 / CBS 139.67 / JCM 10125 / KCTC 9307 / NBRC 14880 / R51</strain>
    </source>
</reference>
<dbReference type="PANTHER" id="PTHR38479:SF2">
    <property type="entry name" value="WINGED HELIX DNA-BINDING DOMAIN-CONTAINING PROTEIN"/>
    <property type="match status" value="1"/>
</dbReference>
<dbReference type="PANTHER" id="PTHR38479">
    <property type="entry name" value="LMO0824 PROTEIN"/>
    <property type="match status" value="1"/>
</dbReference>
<dbReference type="EMBL" id="CP001874">
    <property type="protein sequence ID" value="ADG88806.1"/>
    <property type="molecule type" value="Genomic_DNA"/>
</dbReference>
<organism evidence="1 2">
    <name type="scientific">Thermobispora bispora (strain ATCC 19993 / DSM 43833 / CBS 139.67 / JCM 10125 / KCTC 9307 / NBRC 14880 / R51)</name>
    <dbReference type="NCBI Taxonomy" id="469371"/>
    <lineage>
        <taxon>Bacteria</taxon>
        <taxon>Bacillati</taxon>
        <taxon>Actinomycetota</taxon>
        <taxon>Actinomycetes</taxon>
        <taxon>Streptosporangiales</taxon>
        <taxon>Streptosporangiaceae</taxon>
        <taxon>Thermobispora</taxon>
    </lineage>
</organism>
<dbReference type="KEGG" id="tbi:Tbis_2094"/>
<dbReference type="eggNOG" id="COG3214">
    <property type="taxonomic scope" value="Bacteria"/>
</dbReference>
<dbReference type="HOGENOM" id="CLU_047003_0_1_11"/>
<dbReference type="OrthoDB" id="9148135at2"/>
<dbReference type="InterPro" id="IPR009351">
    <property type="entry name" value="AlkZ-like"/>
</dbReference>
<dbReference type="Pfam" id="PF06224">
    <property type="entry name" value="AlkZ-like"/>
    <property type="match status" value="1"/>
</dbReference>
<gene>
    <name evidence="1" type="ordered locus">Tbis_2094</name>
</gene>
<dbReference type="Proteomes" id="UP000006640">
    <property type="component" value="Chromosome"/>
</dbReference>
<dbReference type="AlphaFoldDB" id="D6Y2F7"/>
<evidence type="ECO:0000313" key="1">
    <source>
        <dbReference type="EMBL" id="ADG88806.1"/>
    </source>
</evidence>
<evidence type="ECO:0008006" key="3">
    <source>
        <dbReference type="Google" id="ProtNLM"/>
    </source>
</evidence>
<accession>D6Y2F7</accession>
<name>D6Y2F7_THEBD</name>
<keyword evidence="2" id="KW-1185">Reference proteome</keyword>
<sequence length="370" mass="40121">MKITREQVLAWRLRRQFVDPRGEASAGEIVGRLCGVQAQVASAAELAVGLRQRTPEADAVTRALADGTLVKTWAMRGTLHLLPAEVAGAYLSLIAAARIWVKPAWKRAFGASPEEIDALGEAVSALLDGAVLTRDELVRRLAEDRRFAAMEEHLRSSWGMLFKPLAWQGIICHGPKQGGKATFARPASLSPRWRDLPDPEEAAPIVISAYLGAYGPATPETFDGWLASHSHRKTTVRRWFADMGDRLTEVDVEGATGYVLTEHADELARCEPSASVRLLGSFDQYVLGPGTKDTWVVPAEHRAKVSRTAGWISPIVVVGGRVAGTWELDKDTLAVSLFPDAERPPMDALEAEAAHVAQASGLSEVKVRVA</sequence>
<evidence type="ECO:0000313" key="2">
    <source>
        <dbReference type="Proteomes" id="UP000006640"/>
    </source>
</evidence>
<proteinExistence type="predicted"/>